<accession>G0WCY1</accession>
<keyword evidence="6" id="KW-0498">Mitosis</keyword>
<sequence length="368" mass="42416">MSKSSKRHDTSIELVSQNGPIPINVMMQEGVKALTKILSNQLQDRKVFDNPQQSMQFVIRNGANKMSKVNLQINKTRKKKQPSKQSTGEEGADIDDDIVELDNKSNYHVNGSVKSSEVQSENKDELSDEEYDDPELHLDADDNDDGEAEIIFDYETNGDDTPEGLSARISQMIESVLPSEFQAEAHGRLRAVVNGDELNITEIDDDDEEDDLTTNHDSIAQIGVRHNHHSSPGQREHINNSELNHQHHQRHQSRRHEGINEHEEMDDDAGEEENSEHEGCCPHHQHHNQLRNFRNGNYHDYNYPTDSYNKPNFSILLDQKEPACMFCEYYLVFGEAPRNMIKWYNRMYGYSRLPHSNDRGYHDRKGQH</sequence>
<evidence type="ECO:0000256" key="1">
    <source>
        <dbReference type="ARBA" id="ARBA00004647"/>
    </source>
</evidence>
<dbReference type="HOGENOM" id="CLU_067888_0_0_1"/>
<dbReference type="AlphaFoldDB" id="G0WCY1"/>
<dbReference type="OMA" id="PKNMIKW"/>
<evidence type="ECO:0000256" key="8">
    <source>
        <dbReference type="ARBA" id="ARBA00023306"/>
    </source>
</evidence>
<name>G0WCY1_NAUDC</name>
<evidence type="ECO:0000256" key="5">
    <source>
        <dbReference type="ARBA" id="ARBA00022618"/>
    </source>
</evidence>
<keyword evidence="8" id="KW-0131">Cell cycle</keyword>
<comment type="similarity">
    <text evidence="2">Belongs to the IBD2 family.</text>
</comment>
<keyword evidence="4" id="KW-0963">Cytoplasm</keyword>
<evidence type="ECO:0000256" key="4">
    <source>
        <dbReference type="ARBA" id="ARBA00022490"/>
    </source>
</evidence>
<reference evidence="10 11" key="1">
    <citation type="journal article" date="2011" name="Proc. Natl. Acad. Sci. U.S.A.">
        <title>Evolutionary erosion of yeast sex chromosomes by mating-type switching accidents.</title>
        <authorList>
            <person name="Gordon J.L."/>
            <person name="Armisen D."/>
            <person name="Proux-Wera E."/>
            <person name="Oheigeartaigh S.S."/>
            <person name="Byrne K.P."/>
            <person name="Wolfe K.H."/>
        </authorList>
    </citation>
    <scope>NUCLEOTIDE SEQUENCE [LARGE SCALE GENOMIC DNA]</scope>
    <source>
        <strain evidence="11">ATCC 10597 / BCRC 20456 / CBS 421 / NBRC 0211 / NRRL Y-12639</strain>
    </source>
</reference>
<feature type="compositionally biased region" description="Polar residues" evidence="9">
    <location>
        <begin position="104"/>
        <end position="119"/>
    </location>
</feature>
<keyword evidence="5" id="KW-0132">Cell division</keyword>
<evidence type="ECO:0000313" key="10">
    <source>
        <dbReference type="EMBL" id="CCD25642.1"/>
    </source>
</evidence>
<comment type="subcellular location">
    <subcellularLocation>
        <location evidence="1">Cytoplasm</location>
        <location evidence="1">Cytoskeleton</location>
        <location evidence="1">Spindle pole</location>
    </subcellularLocation>
</comment>
<protein>
    <recommendedName>
        <fullName evidence="3">Protein IBD2</fullName>
    </recommendedName>
</protein>
<evidence type="ECO:0000256" key="6">
    <source>
        <dbReference type="ARBA" id="ARBA00022776"/>
    </source>
</evidence>
<dbReference type="GO" id="GO:0051301">
    <property type="term" value="P:cell division"/>
    <property type="evidence" value="ECO:0007669"/>
    <property type="project" value="UniProtKB-KW"/>
</dbReference>
<evidence type="ECO:0000256" key="9">
    <source>
        <dbReference type="SAM" id="MobiDB-lite"/>
    </source>
</evidence>
<dbReference type="GeneID" id="11496980"/>
<gene>
    <name evidence="10" type="primary">NDAI0F03240</name>
    <name evidence="10" type="ordered locus">NDAI_0F03240</name>
</gene>
<evidence type="ECO:0000256" key="7">
    <source>
        <dbReference type="ARBA" id="ARBA00023212"/>
    </source>
</evidence>
<dbReference type="EMBL" id="HE580272">
    <property type="protein sequence ID" value="CCD25642.1"/>
    <property type="molecule type" value="Genomic_DNA"/>
</dbReference>
<feature type="region of interest" description="Disordered" evidence="9">
    <location>
        <begin position="243"/>
        <end position="284"/>
    </location>
</feature>
<feature type="region of interest" description="Disordered" evidence="9">
    <location>
        <begin position="72"/>
        <end position="144"/>
    </location>
</feature>
<dbReference type="RefSeq" id="XP_003670885.1">
    <property type="nucleotide sequence ID" value="XM_003670837.1"/>
</dbReference>
<dbReference type="Proteomes" id="UP000000689">
    <property type="component" value="Chromosome 6"/>
</dbReference>
<dbReference type="OrthoDB" id="4057723at2759"/>
<evidence type="ECO:0000313" key="11">
    <source>
        <dbReference type="Proteomes" id="UP000000689"/>
    </source>
</evidence>
<feature type="compositionally biased region" description="Acidic residues" evidence="9">
    <location>
        <begin position="263"/>
        <end position="275"/>
    </location>
</feature>
<organism evidence="10 11">
    <name type="scientific">Naumovozyma dairenensis (strain ATCC 10597 / BCRC 20456 / CBS 421 / NBRC 0211 / NRRL Y-12639)</name>
    <name type="common">Saccharomyces dairenensis</name>
    <dbReference type="NCBI Taxonomy" id="1071378"/>
    <lineage>
        <taxon>Eukaryota</taxon>
        <taxon>Fungi</taxon>
        <taxon>Dikarya</taxon>
        <taxon>Ascomycota</taxon>
        <taxon>Saccharomycotina</taxon>
        <taxon>Saccharomycetes</taxon>
        <taxon>Saccharomycetales</taxon>
        <taxon>Saccharomycetaceae</taxon>
        <taxon>Naumovozyma</taxon>
    </lineage>
</organism>
<feature type="compositionally biased region" description="Acidic residues" evidence="9">
    <location>
        <begin position="90"/>
        <end position="100"/>
    </location>
</feature>
<keyword evidence="11" id="KW-1185">Reference proteome</keyword>
<dbReference type="GO" id="GO:0000922">
    <property type="term" value="C:spindle pole"/>
    <property type="evidence" value="ECO:0007669"/>
    <property type="project" value="UniProtKB-SubCell"/>
</dbReference>
<dbReference type="eggNOG" id="ENOG502RXXW">
    <property type="taxonomic scope" value="Eukaryota"/>
</dbReference>
<evidence type="ECO:0000256" key="3">
    <source>
        <dbReference type="ARBA" id="ARBA00018145"/>
    </source>
</evidence>
<dbReference type="KEGG" id="ndi:NDAI_0F03240"/>
<dbReference type="GO" id="GO:0007094">
    <property type="term" value="P:mitotic spindle assembly checkpoint signaling"/>
    <property type="evidence" value="ECO:0007669"/>
    <property type="project" value="EnsemblFungi"/>
</dbReference>
<proteinExistence type="inferred from homology"/>
<evidence type="ECO:0000256" key="2">
    <source>
        <dbReference type="ARBA" id="ARBA00008285"/>
    </source>
</evidence>
<dbReference type="PRINTS" id="PR02099">
    <property type="entry name" value="PROTEINIBD2"/>
</dbReference>
<dbReference type="InterPro" id="IPR026231">
    <property type="entry name" value="IBD2"/>
</dbReference>
<keyword evidence="7" id="KW-0206">Cytoskeleton</keyword>